<name>A0A9D1NGW0_9FIRM</name>
<sequence length="175" mass="20155">MVKRNKFWTVVFAFLPGAGHMFMGFMKQGTSIMVAFWGLFLISSWLGIGELTLLAPVLWFYAFFDCINKRFSTDVQFMQFEDKFLFEDWLKSRTGVGFGKYQTFISVLLIIVGAYMILETVWGVVSWNLWMIVPEIGNYVDSIFGNLPRVVVGVLIVVFGVKLIRGKKKEMKDDE</sequence>
<keyword evidence="1" id="KW-1133">Transmembrane helix</keyword>
<feature type="transmembrane region" description="Helical" evidence="1">
    <location>
        <begin position="103"/>
        <end position="127"/>
    </location>
</feature>
<comment type="caution">
    <text evidence="2">The sequence shown here is derived from an EMBL/GenBank/DDBJ whole genome shotgun (WGS) entry which is preliminary data.</text>
</comment>
<evidence type="ECO:0000313" key="3">
    <source>
        <dbReference type="Proteomes" id="UP000886743"/>
    </source>
</evidence>
<dbReference type="AlphaFoldDB" id="A0A9D1NGW0"/>
<evidence type="ECO:0008006" key="4">
    <source>
        <dbReference type="Google" id="ProtNLM"/>
    </source>
</evidence>
<evidence type="ECO:0000256" key="1">
    <source>
        <dbReference type="SAM" id="Phobius"/>
    </source>
</evidence>
<keyword evidence="1" id="KW-0812">Transmembrane</keyword>
<evidence type="ECO:0000313" key="2">
    <source>
        <dbReference type="EMBL" id="HIV02908.1"/>
    </source>
</evidence>
<feature type="transmembrane region" description="Helical" evidence="1">
    <location>
        <begin position="147"/>
        <end position="164"/>
    </location>
</feature>
<gene>
    <name evidence="2" type="ORF">IAC74_04980</name>
</gene>
<accession>A0A9D1NGW0</accession>
<protein>
    <recommendedName>
        <fullName evidence="4">TM2 domain-containing protein</fullName>
    </recommendedName>
</protein>
<proteinExistence type="predicted"/>
<reference evidence="2" key="2">
    <citation type="journal article" date="2021" name="PeerJ">
        <title>Extensive microbial diversity within the chicken gut microbiome revealed by metagenomics and culture.</title>
        <authorList>
            <person name="Gilroy R."/>
            <person name="Ravi A."/>
            <person name="Getino M."/>
            <person name="Pursley I."/>
            <person name="Horton D.L."/>
            <person name="Alikhan N.F."/>
            <person name="Baker D."/>
            <person name="Gharbi K."/>
            <person name="Hall N."/>
            <person name="Watson M."/>
            <person name="Adriaenssens E.M."/>
            <person name="Foster-Nyarko E."/>
            <person name="Jarju S."/>
            <person name="Secka A."/>
            <person name="Antonio M."/>
            <person name="Oren A."/>
            <person name="Chaudhuri R.R."/>
            <person name="La Ragione R."/>
            <person name="Hildebrand F."/>
            <person name="Pallen M.J."/>
        </authorList>
    </citation>
    <scope>NUCLEOTIDE SEQUENCE</scope>
    <source>
        <strain evidence="2">4920</strain>
    </source>
</reference>
<keyword evidence="1" id="KW-0472">Membrane</keyword>
<dbReference type="Proteomes" id="UP000886743">
    <property type="component" value="Unassembled WGS sequence"/>
</dbReference>
<feature type="transmembrane region" description="Helical" evidence="1">
    <location>
        <begin position="7"/>
        <end position="26"/>
    </location>
</feature>
<reference evidence="2" key="1">
    <citation type="submission" date="2020-10" db="EMBL/GenBank/DDBJ databases">
        <authorList>
            <person name="Gilroy R."/>
        </authorList>
    </citation>
    <scope>NUCLEOTIDE SEQUENCE</scope>
    <source>
        <strain evidence="2">4920</strain>
    </source>
</reference>
<feature type="transmembrane region" description="Helical" evidence="1">
    <location>
        <begin position="32"/>
        <end position="61"/>
    </location>
</feature>
<organism evidence="2 3">
    <name type="scientific">Candidatus Aphodoplasma excrementigallinarum</name>
    <dbReference type="NCBI Taxonomy" id="2840673"/>
    <lineage>
        <taxon>Bacteria</taxon>
        <taxon>Bacillati</taxon>
        <taxon>Bacillota</taxon>
        <taxon>Clostridia</taxon>
        <taxon>Eubacteriales</taxon>
        <taxon>Candidatus Aphodoplasma</taxon>
    </lineage>
</organism>
<dbReference type="EMBL" id="DVOF01000142">
    <property type="protein sequence ID" value="HIV02908.1"/>
    <property type="molecule type" value="Genomic_DNA"/>
</dbReference>